<dbReference type="KEGG" id="hlo:J0X27_15630"/>
<dbReference type="InterPro" id="IPR036291">
    <property type="entry name" value="NAD(P)-bd_dom_sf"/>
</dbReference>
<dbReference type="GeneID" id="63185204"/>
<feature type="domain" description="Quinate/shikimate 5-dehydrogenase/glutamyl-tRNA reductase" evidence="15">
    <location>
        <begin position="201"/>
        <end position="312"/>
    </location>
</feature>
<evidence type="ECO:0000256" key="1">
    <source>
        <dbReference type="ARBA" id="ARBA00005059"/>
    </source>
</evidence>
<dbReference type="InterPro" id="IPR036343">
    <property type="entry name" value="GluRdtase_N_sf"/>
</dbReference>
<dbReference type="NCBIfam" id="TIGR01035">
    <property type="entry name" value="hemA"/>
    <property type="match status" value="1"/>
</dbReference>
<keyword evidence="6 8" id="KW-0627">Porphyrin biosynthesis</keyword>
<keyword evidence="5 8" id="KW-0560">Oxidoreductase</keyword>
<dbReference type="OrthoDB" id="4562at2157"/>
<evidence type="ECO:0000256" key="11">
    <source>
        <dbReference type="PIRSR" id="PIRSR000445-3"/>
    </source>
</evidence>
<dbReference type="GO" id="GO:0019353">
    <property type="term" value="P:protoporphyrinogen IX biosynthetic process from glutamate"/>
    <property type="evidence" value="ECO:0007669"/>
    <property type="project" value="TreeGrafter"/>
</dbReference>
<protein>
    <recommendedName>
        <fullName evidence="3 8">Glutamyl-tRNA reductase</fullName>
        <shortName evidence="8">GluTR</shortName>
        <ecNumber evidence="3 8">1.2.1.70</ecNumber>
    </recommendedName>
</protein>
<dbReference type="SUPFAM" id="SSF69075">
    <property type="entry name" value="Glutamyl tRNA-reductase dimerization domain"/>
    <property type="match status" value="1"/>
</dbReference>
<comment type="similarity">
    <text evidence="2 8 13">Belongs to the glutamyl-tRNA reductase family.</text>
</comment>
<comment type="pathway">
    <text evidence="1 8 13">Porphyrin-containing compound metabolism; protoporphyrin-IX biosynthesis; 5-aminolevulinate from L-glutamyl-tRNA(Glu): step 1/2.</text>
</comment>
<evidence type="ECO:0000259" key="14">
    <source>
        <dbReference type="Pfam" id="PF00745"/>
    </source>
</evidence>
<feature type="domain" description="Glutamyl-tRNA reductase N-terminal" evidence="16">
    <location>
        <begin position="47"/>
        <end position="175"/>
    </location>
</feature>
<evidence type="ECO:0000256" key="9">
    <source>
        <dbReference type="PIRSR" id="PIRSR000445-1"/>
    </source>
</evidence>
<dbReference type="InterPro" id="IPR000343">
    <property type="entry name" value="4pyrrol_synth_GluRdtase"/>
</dbReference>
<name>A0A8A2U836_9EURY</name>
<evidence type="ECO:0000259" key="15">
    <source>
        <dbReference type="Pfam" id="PF01488"/>
    </source>
</evidence>
<feature type="domain" description="Tetrapyrrole biosynthesis glutamyl-tRNA reductase dimerisation" evidence="14">
    <location>
        <begin position="329"/>
        <end position="425"/>
    </location>
</feature>
<comment type="caution">
    <text evidence="8">Lacks conserved residue(s) required for the propagation of feature annotation.</text>
</comment>
<sequence>MHAPDLAPTDARTDLDSATVATMPKSVRRLACCRVSCATHSTDELGAIRPAEPLEVARRIAGHDRVTEAVVLSTCNRVEAYCSTRTPADRDEGLRVAREALGDPDGARTETGLDVVDHLFRVACGLESTVVGEAHVLGQLRRTFETALEAGLAGGVVTRTADAAVSVGRRCRDETDINEGTVSYGSATCERLEARGRVPDRLVVVGAGEMATSVAKAATHRWESRVDVVNRSSAPEIVTADGKYWPLESLGAAIADADAVVTATGAADPVVTAETMRELERETVVVDLANPPDVAEAVRHSAVPVMDLDEIQAGIEAAVSGRRDAIPAVEAAVTDAVASFVDRERENRAEDTLRGLHRTAATIRERELEQARTRLENGDDPEAVLDDFASALTGSLLGTPTERLRTAARDGDDAIIEATHRLFDLDADLEES</sequence>
<dbReference type="SUPFAM" id="SSF69742">
    <property type="entry name" value="Glutamyl tRNA-reductase catalytic, N-terminal domain"/>
    <property type="match status" value="1"/>
</dbReference>
<dbReference type="PANTHER" id="PTHR43013:SF1">
    <property type="entry name" value="GLUTAMYL-TRNA REDUCTASE"/>
    <property type="match status" value="1"/>
</dbReference>
<evidence type="ECO:0000256" key="7">
    <source>
        <dbReference type="ARBA" id="ARBA00047464"/>
    </source>
</evidence>
<evidence type="ECO:0000256" key="8">
    <source>
        <dbReference type="HAMAP-Rule" id="MF_00087"/>
    </source>
</evidence>
<dbReference type="RefSeq" id="WP_207270070.1">
    <property type="nucleotide sequence ID" value="NZ_CP071463.1"/>
</dbReference>
<feature type="binding site" evidence="8 10">
    <location>
        <begin position="74"/>
        <end position="77"/>
    </location>
    <ligand>
        <name>substrate</name>
    </ligand>
</feature>
<dbReference type="Pfam" id="PF05201">
    <property type="entry name" value="GlutR_N"/>
    <property type="match status" value="1"/>
</dbReference>
<dbReference type="Gene3D" id="3.30.460.30">
    <property type="entry name" value="Glutamyl-tRNA reductase, N-terminal domain"/>
    <property type="match status" value="1"/>
</dbReference>
<dbReference type="PIRSF" id="PIRSF000445">
    <property type="entry name" value="4pyrrol_synth_GluRdtase"/>
    <property type="match status" value="1"/>
</dbReference>
<dbReference type="Proteomes" id="UP000663191">
    <property type="component" value="Chromosome"/>
</dbReference>
<dbReference type="GO" id="GO:0008883">
    <property type="term" value="F:glutamyl-tRNA reductase activity"/>
    <property type="evidence" value="ECO:0007669"/>
    <property type="project" value="UniProtKB-UniRule"/>
</dbReference>
<evidence type="ECO:0000256" key="5">
    <source>
        <dbReference type="ARBA" id="ARBA00023002"/>
    </source>
</evidence>
<evidence type="ECO:0000256" key="6">
    <source>
        <dbReference type="ARBA" id="ARBA00023244"/>
    </source>
</evidence>
<keyword evidence="18" id="KW-1185">Reference proteome</keyword>
<dbReference type="Pfam" id="PF01488">
    <property type="entry name" value="Shikimate_DH"/>
    <property type="match status" value="1"/>
</dbReference>
<dbReference type="InterPro" id="IPR015896">
    <property type="entry name" value="4pyrrol_synth_GluRdtase_dimer"/>
</dbReference>
<feature type="binding site" evidence="8 10">
    <location>
        <position position="128"/>
    </location>
    <ligand>
        <name>substrate</name>
    </ligand>
</feature>
<reference evidence="17 18" key="1">
    <citation type="journal article" date="2006" name="Int. J. Syst. Evol. Microbiol.">
        <title>Haloterrigena longa sp. nov. and Haloterrigena limicola sp. nov., extremely halophilic archaea isolated from a salt lake.</title>
        <authorList>
            <person name="Cui H.L."/>
            <person name="Tohty D."/>
            <person name="Zhou P.J."/>
            <person name="Liu S.J."/>
        </authorList>
    </citation>
    <scope>NUCLEOTIDE SEQUENCE [LARGE SCALE GENOMIC DNA]</scope>
    <source>
        <strain evidence="17 18">ABH32</strain>
    </source>
</reference>
<dbReference type="HAMAP" id="MF_00087">
    <property type="entry name" value="Glu_tRNA_reductase"/>
    <property type="match status" value="1"/>
</dbReference>
<organism evidence="17 18">
    <name type="scientific">Natrinema longum</name>
    <dbReference type="NCBI Taxonomy" id="370324"/>
    <lineage>
        <taxon>Archaea</taxon>
        <taxon>Methanobacteriati</taxon>
        <taxon>Methanobacteriota</taxon>
        <taxon>Stenosarchaea group</taxon>
        <taxon>Halobacteria</taxon>
        <taxon>Halobacteriales</taxon>
        <taxon>Natrialbaceae</taxon>
        <taxon>Natrinema</taxon>
    </lineage>
</organism>
<evidence type="ECO:0000256" key="13">
    <source>
        <dbReference type="RuleBase" id="RU000584"/>
    </source>
</evidence>
<dbReference type="PANTHER" id="PTHR43013">
    <property type="entry name" value="GLUTAMYL-TRNA REDUCTASE"/>
    <property type="match status" value="1"/>
</dbReference>
<feature type="site" description="Important for activity" evidence="8 12">
    <location>
        <position position="118"/>
    </location>
</feature>
<dbReference type="SUPFAM" id="SSF51735">
    <property type="entry name" value="NAD(P)-binding Rossmann-fold domains"/>
    <property type="match status" value="1"/>
</dbReference>
<dbReference type="InterPro" id="IPR015895">
    <property type="entry name" value="4pyrrol_synth_GluRdtase_N"/>
</dbReference>
<dbReference type="AlphaFoldDB" id="A0A8A2U836"/>
<dbReference type="Pfam" id="PF00745">
    <property type="entry name" value="GlutR_dimer"/>
    <property type="match status" value="1"/>
</dbReference>
<accession>A0A8A2U836</accession>
<comment type="subunit">
    <text evidence="8">Homodimer.</text>
</comment>
<dbReference type="EMBL" id="CP071463">
    <property type="protein sequence ID" value="QSW84861.1"/>
    <property type="molecule type" value="Genomic_DNA"/>
</dbReference>
<feature type="active site" description="Nucleophile" evidence="8 9">
    <location>
        <position position="75"/>
    </location>
</feature>
<evidence type="ECO:0000256" key="10">
    <source>
        <dbReference type="PIRSR" id="PIRSR000445-2"/>
    </source>
</evidence>
<comment type="function">
    <text evidence="8">Catalyzes the NADPH-dependent reduction of glutamyl-tRNA(Glu) to glutamate 1-semialdehyde (GSA).</text>
</comment>
<dbReference type="Gene3D" id="1.10.1200.70">
    <property type="entry name" value="Glutamyl tRNA-reductase dimerization domain"/>
    <property type="match status" value="1"/>
</dbReference>
<evidence type="ECO:0000313" key="17">
    <source>
        <dbReference type="EMBL" id="QSW84861.1"/>
    </source>
</evidence>
<dbReference type="InterPro" id="IPR036453">
    <property type="entry name" value="GluRdtase_dimer_dom_sf"/>
</dbReference>
<dbReference type="EC" id="1.2.1.70" evidence="3 8"/>
<dbReference type="InterPro" id="IPR006151">
    <property type="entry name" value="Shikm_DH/Glu-tRNA_Rdtase"/>
</dbReference>
<dbReference type="UniPathway" id="UPA00251">
    <property type="reaction ID" value="UER00316"/>
</dbReference>
<evidence type="ECO:0000256" key="3">
    <source>
        <dbReference type="ARBA" id="ARBA00012970"/>
    </source>
</evidence>
<dbReference type="Gene3D" id="3.40.50.720">
    <property type="entry name" value="NAD(P)-binding Rossmann-like Domain"/>
    <property type="match status" value="1"/>
</dbReference>
<evidence type="ECO:0000313" key="18">
    <source>
        <dbReference type="Proteomes" id="UP000663191"/>
    </source>
</evidence>
<gene>
    <name evidence="8 17" type="primary">hemA</name>
    <name evidence="17" type="ORF">J0X27_15630</name>
</gene>
<evidence type="ECO:0000256" key="2">
    <source>
        <dbReference type="ARBA" id="ARBA00005916"/>
    </source>
</evidence>
<feature type="binding site" evidence="8 10">
    <location>
        <position position="139"/>
    </location>
    <ligand>
        <name>substrate</name>
    </ligand>
</feature>
<evidence type="ECO:0000256" key="4">
    <source>
        <dbReference type="ARBA" id="ARBA00022857"/>
    </source>
</evidence>
<evidence type="ECO:0000259" key="16">
    <source>
        <dbReference type="Pfam" id="PF05201"/>
    </source>
</evidence>
<comment type="catalytic activity">
    <reaction evidence="7 8 13">
        <text>(S)-4-amino-5-oxopentanoate + tRNA(Glu) + NADP(+) = L-glutamyl-tRNA(Glu) + NADPH + H(+)</text>
        <dbReference type="Rhea" id="RHEA:12344"/>
        <dbReference type="Rhea" id="RHEA-COMP:9663"/>
        <dbReference type="Rhea" id="RHEA-COMP:9680"/>
        <dbReference type="ChEBI" id="CHEBI:15378"/>
        <dbReference type="ChEBI" id="CHEBI:57501"/>
        <dbReference type="ChEBI" id="CHEBI:57783"/>
        <dbReference type="ChEBI" id="CHEBI:58349"/>
        <dbReference type="ChEBI" id="CHEBI:78442"/>
        <dbReference type="ChEBI" id="CHEBI:78520"/>
        <dbReference type="EC" id="1.2.1.70"/>
    </reaction>
</comment>
<dbReference type="GO" id="GO:0050661">
    <property type="term" value="F:NADP binding"/>
    <property type="evidence" value="ECO:0007669"/>
    <property type="project" value="InterPro"/>
</dbReference>
<feature type="binding site" evidence="10">
    <location>
        <begin position="133"/>
        <end position="135"/>
    </location>
    <ligand>
        <name>substrate</name>
    </ligand>
</feature>
<keyword evidence="4 8" id="KW-0521">NADP</keyword>
<evidence type="ECO:0000256" key="12">
    <source>
        <dbReference type="PIRSR" id="PIRSR000445-4"/>
    </source>
</evidence>
<feature type="binding site" evidence="8 11">
    <location>
        <begin position="206"/>
        <end position="211"/>
    </location>
    <ligand>
        <name>NADP(+)</name>
        <dbReference type="ChEBI" id="CHEBI:58349"/>
    </ligand>
</feature>
<comment type="miscellaneous">
    <text evidence="8">During catalysis, the active site Cys acts as a nucleophile attacking the alpha-carbonyl group of tRNA-bound glutamate with the formation of a thioester intermediate between enzyme and glutamate, and the concomitant release of tRNA(Glu). The thioester intermediate is finally reduced by direct hydride transfer from NADPH, to form the product GSA.</text>
</comment>
<comment type="domain">
    <text evidence="8">Possesses an unusual extended V-shaped dimeric structure with each monomer consisting of three distinct domains arranged along a curved 'spinal' alpha-helix. The N-terminal catalytic domain specifically recognizes the glutamate moiety of the substrate. The second domain is the NADPH-binding domain, and the third C-terminal domain is responsible for dimerization.</text>
</comment>
<proteinExistence type="inferred from homology"/>